<dbReference type="InterPro" id="IPR036397">
    <property type="entry name" value="RNaseH_sf"/>
</dbReference>
<evidence type="ECO:0000313" key="2">
    <source>
        <dbReference type="Proteomes" id="UP000499080"/>
    </source>
</evidence>
<accession>A0A4Y2MSF7</accession>
<dbReference type="AlphaFoldDB" id="A0A4Y2MSF7"/>
<protein>
    <submittedName>
        <fullName evidence="1">Uncharacterized protein</fullName>
    </submittedName>
</protein>
<dbReference type="PANTHER" id="PTHR47326">
    <property type="entry name" value="TRANSPOSABLE ELEMENT TC3 TRANSPOSASE-LIKE PROTEIN"/>
    <property type="match status" value="1"/>
</dbReference>
<dbReference type="PANTHER" id="PTHR47326:SF1">
    <property type="entry name" value="HTH PSQ-TYPE DOMAIN-CONTAINING PROTEIN"/>
    <property type="match status" value="1"/>
</dbReference>
<keyword evidence="2" id="KW-1185">Reference proteome</keyword>
<reference evidence="1 2" key="1">
    <citation type="journal article" date="2019" name="Sci. Rep.">
        <title>Orb-weaving spider Araneus ventricosus genome elucidates the spidroin gene catalogue.</title>
        <authorList>
            <person name="Kono N."/>
            <person name="Nakamura H."/>
            <person name="Ohtoshi R."/>
            <person name="Moran D.A.P."/>
            <person name="Shinohara A."/>
            <person name="Yoshida Y."/>
            <person name="Fujiwara M."/>
            <person name="Mori M."/>
            <person name="Tomita M."/>
            <person name="Arakawa K."/>
        </authorList>
    </citation>
    <scope>NUCLEOTIDE SEQUENCE [LARGE SCALE GENOMIC DNA]</scope>
</reference>
<name>A0A4Y2MSF7_ARAVE</name>
<dbReference type="GO" id="GO:0003676">
    <property type="term" value="F:nucleic acid binding"/>
    <property type="evidence" value="ECO:0007669"/>
    <property type="project" value="InterPro"/>
</dbReference>
<dbReference type="EMBL" id="BGPR01007779">
    <property type="protein sequence ID" value="GBN29469.1"/>
    <property type="molecule type" value="Genomic_DNA"/>
</dbReference>
<evidence type="ECO:0000313" key="1">
    <source>
        <dbReference type="EMBL" id="GBN29469.1"/>
    </source>
</evidence>
<comment type="caution">
    <text evidence="1">The sequence shown here is derived from an EMBL/GenBank/DDBJ whole genome shotgun (WGS) entry which is preliminary data.</text>
</comment>
<proteinExistence type="predicted"/>
<dbReference type="Gene3D" id="3.30.420.10">
    <property type="entry name" value="Ribonuclease H-like superfamily/Ribonuclease H"/>
    <property type="match status" value="1"/>
</dbReference>
<sequence length="176" mass="19954">MQNGDPPHVANPVKRLLSMHFGNDRIISRHFPTNWPPRSPDLTPCDFCLWGYLNHVVFSGPIANLAELKTLIALHFNSIIRNTIRSVVEHSISRFELVAENGGEYIEHFLRQSWSVGFQLRSPKLSNDWEIIVLFIDFFSKKPLQSCALNSTDGSSHWVENVNGSPILVRLMTTSG</sequence>
<organism evidence="1 2">
    <name type="scientific">Araneus ventricosus</name>
    <name type="common">Orbweaver spider</name>
    <name type="synonym">Epeira ventricosa</name>
    <dbReference type="NCBI Taxonomy" id="182803"/>
    <lineage>
        <taxon>Eukaryota</taxon>
        <taxon>Metazoa</taxon>
        <taxon>Ecdysozoa</taxon>
        <taxon>Arthropoda</taxon>
        <taxon>Chelicerata</taxon>
        <taxon>Arachnida</taxon>
        <taxon>Araneae</taxon>
        <taxon>Araneomorphae</taxon>
        <taxon>Entelegynae</taxon>
        <taxon>Araneoidea</taxon>
        <taxon>Araneidae</taxon>
        <taxon>Araneus</taxon>
    </lineage>
</organism>
<gene>
    <name evidence="1" type="ORF">AVEN_151827_1</name>
</gene>
<dbReference type="OrthoDB" id="6436543at2759"/>
<dbReference type="Proteomes" id="UP000499080">
    <property type="component" value="Unassembled WGS sequence"/>
</dbReference>